<dbReference type="RefSeq" id="WP_124976197.1">
    <property type="nucleotide sequence ID" value="NZ_BFFP01000015.1"/>
</dbReference>
<keyword evidence="6" id="KW-1185">Reference proteome</keyword>
<evidence type="ECO:0000259" key="4">
    <source>
        <dbReference type="Pfam" id="PF12684"/>
    </source>
</evidence>
<evidence type="ECO:0000313" key="6">
    <source>
        <dbReference type="Proteomes" id="UP000286848"/>
    </source>
</evidence>
<dbReference type="Proteomes" id="UP000286848">
    <property type="component" value="Unassembled WGS sequence"/>
</dbReference>
<sequence length="272" mass="31690">MKLTQDNYYSHDTDFKYMSVSIFKDFMKCEAATLAMLKEDWEPNRDNTALLVGNYLHSNFESPEAHEKFLSDNKKFLYKYGNPEKGIKSQYKQADSMISVLDHDEAFRNVYEPGQKEVIVTGEIEGFAWKGKIDSLVLDQNYFCDLKTTADIHKGIYDPEIRRKVPFVKAYGYYMQMAVYQELIKQQFGVECQPFIFAVSKQDPPDKMAIDFNSVDDGYELDDALEFIKDNQERVWDVMNGEVKPKRCGKCEYCRMTNVIDNFTHASEIEVD</sequence>
<dbReference type="GO" id="GO:0004386">
    <property type="term" value="F:helicase activity"/>
    <property type="evidence" value="ECO:0007669"/>
    <property type="project" value="UniProtKB-KW"/>
</dbReference>
<dbReference type="AlphaFoldDB" id="A0A401ISV9"/>
<evidence type="ECO:0000256" key="1">
    <source>
        <dbReference type="ARBA" id="ARBA00022741"/>
    </source>
</evidence>
<feature type="domain" description="Putative exodeoxyribonuclease 8 PDDEXK-like" evidence="4">
    <location>
        <begin position="19"/>
        <end position="256"/>
    </location>
</feature>
<dbReference type="InterPro" id="IPR011604">
    <property type="entry name" value="PDDEXK-like_dom_sf"/>
</dbReference>
<evidence type="ECO:0000313" key="5">
    <source>
        <dbReference type="EMBL" id="GBG94622.1"/>
    </source>
</evidence>
<dbReference type="PIRSF" id="PIRSF031475">
    <property type="entry name" value="UCP031475"/>
    <property type="match status" value="1"/>
</dbReference>
<dbReference type="OrthoDB" id="2212578at2"/>
<dbReference type="Gene3D" id="3.90.320.10">
    <property type="match status" value="1"/>
</dbReference>
<dbReference type="InterPro" id="IPR024432">
    <property type="entry name" value="Put_RecE_PDDEXK-like_dom"/>
</dbReference>
<comment type="caution">
    <text evidence="5">The sequence shown here is derived from an EMBL/GenBank/DDBJ whole genome shotgun (WGS) entry which is preliminary data.</text>
</comment>
<evidence type="ECO:0000256" key="3">
    <source>
        <dbReference type="ARBA" id="ARBA00022840"/>
    </source>
</evidence>
<gene>
    <name evidence="5" type="ORF">LFYK43_10810</name>
</gene>
<dbReference type="EMBL" id="BFFP01000015">
    <property type="protein sequence ID" value="GBG94622.1"/>
    <property type="molecule type" value="Genomic_DNA"/>
</dbReference>
<keyword evidence="2" id="KW-0378">Hydrolase</keyword>
<keyword evidence="3" id="KW-0067">ATP-binding</keyword>
<proteinExistence type="predicted"/>
<keyword evidence="1" id="KW-0547">Nucleotide-binding</keyword>
<protein>
    <recommendedName>
        <fullName evidence="4">Putative exodeoxyribonuclease 8 PDDEXK-like domain-containing protein</fullName>
    </recommendedName>
</protein>
<keyword evidence="2" id="KW-0347">Helicase</keyword>
<name>A0A401ISV9_9LACO</name>
<dbReference type="InterPro" id="IPR016974">
    <property type="entry name" value="Uncharacterised_phage-assoc"/>
</dbReference>
<organism evidence="5 6">
    <name type="scientific">Ligilactobacillus salitolerans</name>
    <dbReference type="NCBI Taxonomy" id="1808352"/>
    <lineage>
        <taxon>Bacteria</taxon>
        <taxon>Bacillati</taxon>
        <taxon>Bacillota</taxon>
        <taxon>Bacilli</taxon>
        <taxon>Lactobacillales</taxon>
        <taxon>Lactobacillaceae</taxon>
        <taxon>Ligilactobacillus</taxon>
    </lineage>
</organism>
<reference evidence="5 6" key="1">
    <citation type="journal article" date="2019" name="Int. J. Syst. Evol. Microbiol.">
        <title>Lactobacillus salitolerans sp. nov., a novel lactic acid bacterium isolated from spent mushroom substrates.</title>
        <authorList>
            <person name="Tohno M."/>
            <person name="Tanizawa Y."/>
            <person name="Kojima Y."/>
            <person name="Sakamoto M."/>
            <person name="Nakamura Y."/>
            <person name="Ohkuma M."/>
            <person name="Kobayashi H."/>
        </authorList>
    </citation>
    <scope>NUCLEOTIDE SEQUENCE [LARGE SCALE GENOMIC DNA]</scope>
    <source>
        <strain evidence="5 6">YK43</strain>
    </source>
</reference>
<accession>A0A401ISV9</accession>
<dbReference type="Pfam" id="PF12684">
    <property type="entry name" value="DUF3799"/>
    <property type="match status" value="1"/>
</dbReference>
<dbReference type="GO" id="GO:0005524">
    <property type="term" value="F:ATP binding"/>
    <property type="evidence" value="ECO:0007669"/>
    <property type="project" value="UniProtKB-KW"/>
</dbReference>
<evidence type="ECO:0000256" key="2">
    <source>
        <dbReference type="ARBA" id="ARBA00022806"/>
    </source>
</evidence>